<feature type="domain" description="Lon N-terminal" evidence="1">
    <location>
        <begin position="14"/>
        <end position="209"/>
    </location>
</feature>
<dbReference type="Pfam" id="PF02190">
    <property type="entry name" value="LON_substr_bdg"/>
    <property type="match status" value="1"/>
</dbReference>
<dbReference type="OrthoDB" id="9806457at2"/>
<dbReference type="RefSeq" id="WP_090590866.1">
    <property type="nucleotide sequence ID" value="NZ_FNCS01000001.1"/>
</dbReference>
<evidence type="ECO:0000313" key="2">
    <source>
        <dbReference type="EMBL" id="SDG22045.1"/>
    </source>
</evidence>
<protein>
    <recommendedName>
        <fullName evidence="1">Lon N-terminal domain-containing protein</fullName>
    </recommendedName>
</protein>
<keyword evidence="3" id="KW-1185">Reference proteome</keyword>
<dbReference type="SMART" id="SM00464">
    <property type="entry name" value="LON"/>
    <property type="match status" value="1"/>
</dbReference>
<dbReference type="Gene3D" id="2.30.130.40">
    <property type="entry name" value="LON domain-like"/>
    <property type="match status" value="1"/>
</dbReference>
<evidence type="ECO:0000259" key="1">
    <source>
        <dbReference type="PROSITE" id="PS51787"/>
    </source>
</evidence>
<dbReference type="InterPro" id="IPR003111">
    <property type="entry name" value="Lon_prtase_N"/>
</dbReference>
<dbReference type="Proteomes" id="UP000199495">
    <property type="component" value="Unassembled WGS sequence"/>
</dbReference>
<dbReference type="PANTHER" id="PTHR46732:SF8">
    <property type="entry name" value="ATP-DEPENDENT PROTEASE LA (LON) DOMAIN PROTEIN"/>
    <property type="match status" value="1"/>
</dbReference>
<dbReference type="AlphaFoldDB" id="A0A1G7SG50"/>
<dbReference type="EMBL" id="FNCS01000001">
    <property type="protein sequence ID" value="SDG22045.1"/>
    <property type="molecule type" value="Genomic_DNA"/>
</dbReference>
<accession>A0A1G7SG50</accession>
<dbReference type="InterPro" id="IPR015947">
    <property type="entry name" value="PUA-like_sf"/>
</dbReference>
<name>A0A1G7SG50_9HYPH</name>
<dbReference type="STRING" id="440168.SAMN04487974_101496"/>
<dbReference type="InterPro" id="IPR046336">
    <property type="entry name" value="Lon_prtase_N_sf"/>
</dbReference>
<evidence type="ECO:0000313" key="3">
    <source>
        <dbReference type="Proteomes" id="UP000199495"/>
    </source>
</evidence>
<proteinExistence type="predicted"/>
<reference evidence="2 3" key="1">
    <citation type="submission" date="2016-10" db="EMBL/GenBank/DDBJ databases">
        <authorList>
            <person name="de Groot N.N."/>
        </authorList>
    </citation>
    <scope>NUCLEOTIDE SEQUENCE [LARGE SCALE GENOMIC DNA]</scope>
    <source>
        <strain evidence="2 3">CGMCC 1.10267</strain>
    </source>
</reference>
<organism evidence="2 3">
    <name type="scientific">Pelagibacterium luteolum</name>
    <dbReference type="NCBI Taxonomy" id="440168"/>
    <lineage>
        <taxon>Bacteria</taxon>
        <taxon>Pseudomonadati</taxon>
        <taxon>Pseudomonadota</taxon>
        <taxon>Alphaproteobacteria</taxon>
        <taxon>Hyphomicrobiales</taxon>
        <taxon>Devosiaceae</taxon>
        <taxon>Pelagibacterium</taxon>
    </lineage>
</organism>
<sequence>MRRPASIAELPDMLALFPLSRALLLPGSHRPLNIFEPRFVAMIDDALAGNRMVGLIQPRETAEEAPRGSVPLERVGCIGRITHFEEQADERYFVILEGVCRFEPIEELTTATPYRQAKISTAAFQTDFTPLLGEDAINRDRLTGVLKAYADFSQIEVDWEEVDDMSTGELVNLSAMLTPHGAREKQALLEALTLTDRAETLIALAEMEMARAKAGAVLQ</sequence>
<dbReference type="PANTHER" id="PTHR46732">
    <property type="entry name" value="ATP-DEPENDENT PROTEASE LA (LON) DOMAIN PROTEIN"/>
    <property type="match status" value="1"/>
</dbReference>
<gene>
    <name evidence="2" type="ORF">SAMN04487974_101496</name>
</gene>
<dbReference type="PROSITE" id="PS51787">
    <property type="entry name" value="LON_N"/>
    <property type="match status" value="1"/>
</dbReference>
<dbReference type="SUPFAM" id="SSF88697">
    <property type="entry name" value="PUA domain-like"/>
    <property type="match status" value="1"/>
</dbReference>